<proteinExistence type="predicted"/>
<evidence type="ECO:0000313" key="3">
    <source>
        <dbReference type="RefSeq" id="XP_009801610.1"/>
    </source>
</evidence>
<reference evidence="2" key="1">
    <citation type="journal article" date="2013" name="Genome Biol.">
        <title>Reference genomes and transcriptomes of Nicotiana sylvestris and Nicotiana tomentosiformis.</title>
        <authorList>
            <person name="Sierro N."/>
            <person name="Battey J.N."/>
            <person name="Ouadi S."/>
            <person name="Bovet L."/>
            <person name="Goepfert S."/>
            <person name="Bakaher N."/>
            <person name="Peitsch M.C."/>
            <person name="Ivanov N.V."/>
        </authorList>
    </citation>
    <scope>NUCLEOTIDE SEQUENCE [LARGE SCALE GENOMIC DNA]</scope>
</reference>
<evidence type="ECO:0000256" key="1">
    <source>
        <dbReference type="SAM" id="MobiDB-lite"/>
    </source>
</evidence>
<dbReference type="RefSeq" id="XP_009801610.1">
    <property type="nucleotide sequence ID" value="XM_009803308.1"/>
</dbReference>
<dbReference type="PANTHER" id="PTHR33067:SF9">
    <property type="entry name" value="RNA-DIRECTED DNA POLYMERASE"/>
    <property type="match status" value="1"/>
</dbReference>
<feature type="compositionally biased region" description="Low complexity" evidence="1">
    <location>
        <begin position="198"/>
        <end position="213"/>
    </location>
</feature>
<feature type="region of interest" description="Disordered" evidence="1">
    <location>
        <begin position="187"/>
        <end position="213"/>
    </location>
</feature>
<protein>
    <submittedName>
        <fullName evidence="3">Uncharacterized protein LOC104247331</fullName>
    </submittedName>
</protein>
<dbReference type="AlphaFoldDB" id="A0A1U7YS03"/>
<organism evidence="2 3">
    <name type="scientific">Nicotiana sylvestris</name>
    <name type="common">Wood tobacco</name>
    <name type="synonym">South American tobacco</name>
    <dbReference type="NCBI Taxonomy" id="4096"/>
    <lineage>
        <taxon>Eukaryota</taxon>
        <taxon>Viridiplantae</taxon>
        <taxon>Streptophyta</taxon>
        <taxon>Embryophyta</taxon>
        <taxon>Tracheophyta</taxon>
        <taxon>Spermatophyta</taxon>
        <taxon>Magnoliopsida</taxon>
        <taxon>eudicotyledons</taxon>
        <taxon>Gunneridae</taxon>
        <taxon>Pentapetalae</taxon>
        <taxon>asterids</taxon>
        <taxon>lamiids</taxon>
        <taxon>Solanales</taxon>
        <taxon>Solanaceae</taxon>
        <taxon>Nicotianoideae</taxon>
        <taxon>Nicotianeae</taxon>
        <taxon>Nicotiana</taxon>
    </lineage>
</organism>
<keyword evidence="2" id="KW-1185">Reference proteome</keyword>
<dbReference type="PANTHER" id="PTHR33067">
    <property type="entry name" value="RNA-DIRECTED DNA POLYMERASE-RELATED"/>
    <property type="match status" value="1"/>
</dbReference>
<accession>A0A1U7YS03</accession>
<sequence length="213" mass="23617">MIKSLSINVPLVEDLEQMPDYAKFMNDLVIEKMSMNCETIKLTYKVSAIVHSMAPKLEDLGVFTISCTIGSATLPKLFMILGQRPLGIIDDVLVPVDKFILPADFVIHHCEVDYAVPIILGRPFLAMGKALVDDEVEELTSWVETSVVMNVDDTLEVVLLNCDDEEIEGYVECVNALQGMSFDIENATTPPTKPSIEEPPILELNPLPSHLQD</sequence>
<evidence type="ECO:0000313" key="2">
    <source>
        <dbReference type="Proteomes" id="UP000189701"/>
    </source>
</evidence>
<reference evidence="3" key="2">
    <citation type="submission" date="2025-08" db="UniProtKB">
        <authorList>
            <consortium name="RefSeq"/>
        </authorList>
    </citation>
    <scope>IDENTIFICATION</scope>
    <source>
        <tissue evidence="3">Leaf</tissue>
    </source>
</reference>
<name>A0A1U7YS03_NICSY</name>
<dbReference type="eggNOG" id="KOG0017">
    <property type="taxonomic scope" value="Eukaryota"/>
</dbReference>
<gene>
    <name evidence="3" type="primary">LOC104247331</name>
</gene>
<dbReference type="Proteomes" id="UP000189701">
    <property type="component" value="Unplaced"/>
</dbReference>